<evidence type="ECO:0000256" key="8">
    <source>
        <dbReference type="SAM" id="SignalP"/>
    </source>
</evidence>
<name>A0ABT4TMH2_9ACTN</name>
<feature type="region of interest" description="Disordered" evidence="6">
    <location>
        <begin position="225"/>
        <end position="260"/>
    </location>
</feature>
<reference evidence="10" key="1">
    <citation type="submission" date="2023-01" db="EMBL/GenBank/DDBJ databases">
        <title>Draft genome sequence of Nocardiopsis sp. LSu2-4 isolated from halophytes.</title>
        <authorList>
            <person name="Duangmal K."/>
            <person name="Chantavorakit T."/>
        </authorList>
    </citation>
    <scope>NUCLEOTIDE SEQUENCE</scope>
    <source>
        <strain evidence="10">LSu2-4</strain>
    </source>
</reference>
<sequence length="412" mass="40417">MRTSHAGSGLCALLLAAGAVAAPTAPPAWGDALIDQWGLEALGARDAWDAAEEQDEGRGRGATVAVVGTGVDAENPNLGGEVTVGTDFSGADGDGADGSSTAVAAVAAATGYGVETHARFMGVAPDADVLSVRVAPEGGSAEDGDALERGIRYAADEGAQVVAVADGVAGGQDLDGVAEAVAYAVGEGTMVLLPAGDPAAQAASASEGALAVGAVDRDLAPVQTAPTQAAGTQAAEGQGQGGAPDLSAPGDDVEAPAPGGGYERYGGTGVAAGFAAGAAALVRADFPQLRPEQVAEALTASARDGVVDAPAAVEEADAAAEDVPLYNEDLVAEDEGLPVPGWALWTVGGVLVLVVLVALTLVLRRTSKNPYDLPRRGREAGGGGAGEGAEAEPAAAGRPAGRRRKGAGRRRR</sequence>
<dbReference type="InterPro" id="IPR015500">
    <property type="entry name" value="Peptidase_S8_subtilisin-rel"/>
</dbReference>
<dbReference type="RefSeq" id="WP_270678538.1">
    <property type="nucleotide sequence ID" value="NZ_JAQFWP010000026.1"/>
</dbReference>
<dbReference type="InterPro" id="IPR036852">
    <property type="entry name" value="Peptidase_S8/S53_dom_sf"/>
</dbReference>
<evidence type="ECO:0000313" key="10">
    <source>
        <dbReference type="EMBL" id="MDA2805888.1"/>
    </source>
</evidence>
<keyword evidence="3" id="KW-0378">Hydrolase</keyword>
<dbReference type="Gene3D" id="3.40.50.200">
    <property type="entry name" value="Peptidase S8/S53 domain"/>
    <property type="match status" value="1"/>
</dbReference>
<feature type="transmembrane region" description="Helical" evidence="7">
    <location>
        <begin position="342"/>
        <end position="363"/>
    </location>
</feature>
<dbReference type="SUPFAM" id="SSF52743">
    <property type="entry name" value="Subtilisin-like"/>
    <property type="match status" value="1"/>
</dbReference>
<evidence type="ECO:0000256" key="1">
    <source>
        <dbReference type="ARBA" id="ARBA00011073"/>
    </source>
</evidence>
<keyword evidence="11" id="KW-1185">Reference proteome</keyword>
<evidence type="ECO:0000256" key="5">
    <source>
        <dbReference type="PROSITE-ProRule" id="PRU01240"/>
    </source>
</evidence>
<dbReference type="PANTHER" id="PTHR43806:SF11">
    <property type="entry name" value="CEREVISIN-RELATED"/>
    <property type="match status" value="1"/>
</dbReference>
<organism evidence="10 11">
    <name type="scientific">Nocardiopsis suaedae</name>
    <dbReference type="NCBI Taxonomy" id="3018444"/>
    <lineage>
        <taxon>Bacteria</taxon>
        <taxon>Bacillati</taxon>
        <taxon>Actinomycetota</taxon>
        <taxon>Actinomycetes</taxon>
        <taxon>Streptosporangiales</taxon>
        <taxon>Nocardiopsidaceae</taxon>
        <taxon>Nocardiopsis</taxon>
    </lineage>
</organism>
<evidence type="ECO:0000256" key="6">
    <source>
        <dbReference type="SAM" id="MobiDB-lite"/>
    </source>
</evidence>
<keyword evidence="7" id="KW-0472">Membrane</keyword>
<keyword evidence="4" id="KW-0720">Serine protease</keyword>
<keyword evidence="7" id="KW-0812">Transmembrane</keyword>
<evidence type="ECO:0000256" key="4">
    <source>
        <dbReference type="ARBA" id="ARBA00022825"/>
    </source>
</evidence>
<dbReference type="PROSITE" id="PS51892">
    <property type="entry name" value="SUBTILASE"/>
    <property type="match status" value="1"/>
</dbReference>
<feature type="domain" description="Peptidase S8/S53" evidence="9">
    <location>
        <begin position="59"/>
        <end position="305"/>
    </location>
</feature>
<gene>
    <name evidence="10" type="ORF">O4U47_15330</name>
</gene>
<keyword evidence="7" id="KW-1133">Transmembrane helix</keyword>
<feature type="signal peptide" evidence="8">
    <location>
        <begin position="1"/>
        <end position="21"/>
    </location>
</feature>
<comment type="caution">
    <text evidence="10">The sequence shown here is derived from an EMBL/GenBank/DDBJ whole genome shotgun (WGS) entry which is preliminary data.</text>
</comment>
<evidence type="ECO:0000256" key="3">
    <source>
        <dbReference type="ARBA" id="ARBA00022801"/>
    </source>
</evidence>
<keyword evidence="2" id="KW-0645">Protease</keyword>
<keyword evidence="8" id="KW-0732">Signal</keyword>
<evidence type="ECO:0000259" key="9">
    <source>
        <dbReference type="Pfam" id="PF00082"/>
    </source>
</evidence>
<feature type="region of interest" description="Disordered" evidence="6">
    <location>
        <begin position="370"/>
        <end position="412"/>
    </location>
</feature>
<proteinExistence type="inferred from homology"/>
<dbReference type="EMBL" id="JAQFWP010000026">
    <property type="protein sequence ID" value="MDA2805888.1"/>
    <property type="molecule type" value="Genomic_DNA"/>
</dbReference>
<evidence type="ECO:0000256" key="2">
    <source>
        <dbReference type="ARBA" id="ARBA00022670"/>
    </source>
</evidence>
<comment type="caution">
    <text evidence="5">Lacks conserved residue(s) required for the propagation of feature annotation.</text>
</comment>
<feature type="chain" id="PRO_5045682320" evidence="8">
    <location>
        <begin position="22"/>
        <end position="412"/>
    </location>
</feature>
<dbReference type="PANTHER" id="PTHR43806">
    <property type="entry name" value="PEPTIDASE S8"/>
    <property type="match status" value="1"/>
</dbReference>
<dbReference type="Pfam" id="PF00082">
    <property type="entry name" value="Peptidase_S8"/>
    <property type="match status" value="1"/>
</dbReference>
<protein>
    <submittedName>
        <fullName evidence="10">S8 family serine peptidase</fullName>
    </submittedName>
</protein>
<accession>A0ABT4TMH2</accession>
<dbReference type="InterPro" id="IPR050131">
    <property type="entry name" value="Peptidase_S8_subtilisin-like"/>
</dbReference>
<evidence type="ECO:0000313" key="11">
    <source>
        <dbReference type="Proteomes" id="UP001165685"/>
    </source>
</evidence>
<feature type="compositionally biased region" description="Low complexity" evidence="6">
    <location>
        <begin position="225"/>
        <end position="237"/>
    </location>
</feature>
<comment type="similarity">
    <text evidence="1 5">Belongs to the peptidase S8 family.</text>
</comment>
<feature type="compositionally biased region" description="Basic residues" evidence="6">
    <location>
        <begin position="400"/>
        <end position="412"/>
    </location>
</feature>
<dbReference type="PRINTS" id="PR00723">
    <property type="entry name" value="SUBTILISIN"/>
</dbReference>
<evidence type="ECO:0000256" key="7">
    <source>
        <dbReference type="SAM" id="Phobius"/>
    </source>
</evidence>
<dbReference type="InterPro" id="IPR000209">
    <property type="entry name" value="Peptidase_S8/S53_dom"/>
</dbReference>
<dbReference type="Proteomes" id="UP001165685">
    <property type="component" value="Unassembled WGS sequence"/>
</dbReference>